<evidence type="ECO:0000256" key="6">
    <source>
        <dbReference type="ARBA" id="ARBA00023002"/>
    </source>
</evidence>
<keyword evidence="5" id="KW-0479">Metal-binding</keyword>
<feature type="compositionally biased region" description="Basic and acidic residues" evidence="9">
    <location>
        <begin position="13"/>
        <end position="23"/>
    </location>
</feature>
<dbReference type="Gene3D" id="3.30.2070.10">
    <property type="entry name" value="Formate dehydrogenase/DMSO reductase"/>
    <property type="match status" value="1"/>
</dbReference>
<dbReference type="SMART" id="SM00926">
    <property type="entry name" value="Molybdop_Fe4S4"/>
    <property type="match status" value="1"/>
</dbReference>
<keyword evidence="7" id="KW-0408">Iron</keyword>
<dbReference type="Gene3D" id="2.40.40.20">
    <property type="match status" value="1"/>
</dbReference>
<dbReference type="KEGG" id="euz:DVS28_a0064"/>
<dbReference type="Gene3D" id="3.40.228.10">
    <property type="entry name" value="Dimethylsulfoxide Reductase, domain 2"/>
    <property type="match status" value="1"/>
</dbReference>
<dbReference type="GO" id="GO:0009061">
    <property type="term" value="P:anaerobic respiration"/>
    <property type="evidence" value="ECO:0007669"/>
    <property type="project" value="TreeGrafter"/>
</dbReference>
<dbReference type="SUPFAM" id="SSF53706">
    <property type="entry name" value="Formate dehydrogenase/DMSO reductase, domains 1-3"/>
    <property type="match status" value="1"/>
</dbReference>
<organism evidence="11 12">
    <name type="scientific">Euzebya pacifica</name>
    <dbReference type="NCBI Taxonomy" id="1608957"/>
    <lineage>
        <taxon>Bacteria</taxon>
        <taxon>Bacillati</taxon>
        <taxon>Actinomycetota</taxon>
        <taxon>Nitriliruptoria</taxon>
        <taxon>Euzebyales</taxon>
    </lineage>
</organism>
<keyword evidence="4" id="KW-0004">4Fe-4S</keyword>
<dbReference type="Pfam" id="PF04879">
    <property type="entry name" value="Molybdop_Fe4S4"/>
    <property type="match status" value="1"/>
</dbReference>
<dbReference type="GO" id="GO:0043546">
    <property type="term" value="F:molybdopterin cofactor binding"/>
    <property type="evidence" value="ECO:0007669"/>
    <property type="project" value="InterPro"/>
</dbReference>
<name>A0A346XRC5_9ACTN</name>
<feature type="region of interest" description="Disordered" evidence="9">
    <location>
        <begin position="1"/>
        <end position="23"/>
    </location>
</feature>
<evidence type="ECO:0000256" key="2">
    <source>
        <dbReference type="ARBA" id="ARBA00004196"/>
    </source>
</evidence>
<evidence type="ECO:0000256" key="5">
    <source>
        <dbReference type="ARBA" id="ARBA00022723"/>
    </source>
</evidence>
<dbReference type="Gene3D" id="2.20.25.90">
    <property type="entry name" value="ADC-like domains"/>
    <property type="match status" value="1"/>
</dbReference>
<dbReference type="SUPFAM" id="SSF50692">
    <property type="entry name" value="ADC-like"/>
    <property type="match status" value="1"/>
</dbReference>
<dbReference type="InterPro" id="IPR006963">
    <property type="entry name" value="Mopterin_OxRdtase_4Fe-4S_dom"/>
</dbReference>
<dbReference type="InterPro" id="IPR009010">
    <property type="entry name" value="Asp_de-COase-like_dom_sf"/>
</dbReference>
<dbReference type="Gene3D" id="3.40.50.740">
    <property type="match status" value="1"/>
</dbReference>
<dbReference type="GO" id="GO:0030151">
    <property type="term" value="F:molybdenum ion binding"/>
    <property type="evidence" value="ECO:0007669"/>
    <property type="project" value="TreeGrafter"/>
</dbReference>
<evidence type="ECO:0000256" key="1">
    <source>
        <dbReference type="ARBA" id="ARBA00001966"/>
    </source>
</evidence>
<dbReference type="PROSITE" id="PS51669">
    <property type="entry name" value="4FE4S_MOW_BIS_MGD"/>
    <property type="match status" value="1"/>
</dbReference>
<comment type="cofactor">
    <cofactor evidence="1">
        <name>[4Fe-4S] cluster</name>
        <dbReference type="ChEBI" id="CHEBI:49883"/>
    </cofactor>
</comment>
<evidence type="ECO:0000256" key="9">
    <source>
        <dbReference type="SAM" id="MobiDB-lite"/>
    </source>
</evidence>
<dbReference type="EMBL" id="CP031165">
    <property type="protein sequence ID" value="AXV04772.1"/>
    <property type="molecule type" value="Genomic_DNA"/>
</dbReference>
<feature type="domain" description="4Fe-4S Mo/W bis-MGD-type" evidence="10">
    <location>
        <begin position="63"/>
        <end position="121"/>
    </location>
</feature>
<dbReference type="AlphaFoldDB" id="A0A346XRC5"/>
<dbReference type="GO" id="GO:0009055">
    <property type="term" value="F:electron transfer activity"/>
    <property type="evidence" value="ECO:0007669"/>
    <property type="project" value="TreeGrafter"/>
</dbReference>
<sequence>MSESIQQLNERVSAARHEAERRGETFYPGASRIHLAAFPPKERWDNWVELDSRSWPRRVEKRSMLVPTTCFNCESACGLLAYVDPDTLSVRKFEGNPEQPGSRGRNCAKGPATLNQVTDPDRILSPLKRVGERGEGKWAQVSWDEALDDIGGRIRAALQEGRNNEVMYHVGRPGEDGFTERVLAAWGVDGHNSHTNVCSSGARTGYQFWCGIDRPSPDHANAEVMLLISAHLETGHYFNPHAQRITEARERGAKLVVLDVRMSNTATHADHWLATYPGSEAAVLLAIARHLIATDRYDRDFVRKWWNWQEYMAEVEGRPEASFEDFHDALLEIYAEFTFDFAEAESGIPAAKLLEVADLVASAGTRLSTHNWRSAAAGNEGGWQVSRTLFMLNALTGSIAVPGGLYPNAYNKFVATPIHTPPHPAVWNDLTFPLEYPVAQNELSFLLPHFLDEGRGVIDTYFTRVYNPVWTNPDGFRWIDMLRDPDKIGLHVALTPTWNETAYFADYVLPMGLASERHDITSYEQYDGQWIGFRQPVLRAAAERLGRPVSDTREVNPGQVWEENEFWIDLSWRIDPDGAMGIRKYFESRQDPGTKLTVDEYYGWMFANSVPGLPEKAMAEGRTPLEYMRRYGAFEIAKGVGPIYAAEVDEAELDDTAEDAYGRVYTRASAPKKVNNAPTGAPPGDGEGRRAVGVSVDGVVRRGFPTPSGKLEFWSRTLHDWGWSEYAIPTYIRSHIHPTHLRPGQMPLISTFRINTQIHTRSANSKWLDELSHTNPLWIHPAQADPLGVRTGDLVRVTTAIGHFVVKAWVTQGIRPGVVACSHHMGRWRLQGHEQGHRLNTTTVALNQDGSTWSMTPRKAAGAFESTDPDTARIWWSDVGVHQNMTFGVQPDPISGQHCWHQAVTVTRADPGDNPGDIVVDTDASEAVYRQWLAKTRPAGPEAPDAERRPRWLIRPLKPEAGAFAVDGPVGRRTNPQPQPSGQA</sequence>
<evidence type="ECO:0000256" key="7">
    <source>
        <dbReference type="ARBA" id="ARBA00023004"/>
    </source>
</evidence>
<dbReference type="GO" id="GO:0016491">
    <property type="term" value="F:oxidoreductase activity"/>
    <property type="evidence" value="ECO:0007669"/>
    <property type="project" value="UniProtKB-KW"/>
</dbReference>
<dbReference type="PANTHER" id="PTHR43598">
    <property type="entry name" value="TUNGSTEN-CONTAINING FORMYLMETHANOFURAN DEHYDROGENASE 2 SUBUNIT B"/>
    <property type="match status" value="1"/>
</dbReference>
<dbReference type="InterPro" id="IPR006657">
    <property type="entry name" value="MoPterin_dinucl-bd_dom"/>
</dbReference>
<dbReference type="Pfam" id="PF00384">
    <property type="entry name" value="Molybdopterin"/>
    <property type="match status" value="1"/>
</dbReference>
<evidence type="ECO:0000313" key="12">
    <source>
        <dbReference type="Proteomes" id="UP000264006"/>
    </source>
</evidence>
<dbReference type="PANTHER" id="PTHR43598:SF1">
    <property type="entry name" value="FORMATE DEHYDROGENASE-O MAJOR SUBUNIT"/>
    <property type="match status" value="1"/>
</dbReference>
<feature type="region of interest" description="Disordered" evidence="9">
    <location>
        <begin position="959"/>
        <end position="984"/>
    </location>
</feature>
<proteinExistence type="inferred from homology"/>
<evidence type="ECO:0000313" key="11">
    <source>
        <dbReference type="EMBL" id="AXV04772.1"/>
    </source>
</evidence>
<dbReference type="GO" id="GO:0051539">
    <property type="term" value="F:4 iron, 4 sulfur cluster binding"/>
    <property type="evidence" value="ECO:0007669"/>
    <property type="project" value="UniProtKB-KW"/>
</dbReference>
<keyword evidence="8" id="KW-0411">Iron-sulfur</keyword>
<dbReference type="GO" id="GO:0030313">
    <property type="term" value="C:cell envelope"/>
    <property type="evidence" value="ECO:0007669"/>
    <property type="project" value="UniProtKB-SubCell"/>
</dbReference>
<dbReference type="Proteomes" id="UP000264006">
    <property type="component" value="Chromosome"/>
</dbReference>
<dbReference type="InterPro" id="IPR006656">
    <property type="entry name" value="Mopterin_OxRdtase"/>
</dbReference>
<evidence type="ECO:0000256" key="8">
    <source>
        <dbReference type="ARBA" id="ARBA00023014"/>
    </source>
</evidence>
<keyword evidence="6" id="KW-0560">Oxidoreductase</keyword>
<evidence type="ECO:0000259" key="10">
    <source>
        <dbReference type="PROSITE" id="PS51669"/>
    </source>
</evidence>
<reference evidence="11 12" key="1">
    <citation type="submission" date="2018-09" db="EMBL/GenBank/DDBJ databases">
        <title>Complete genome sequence of Euzebya sp. DY32-46 isolated from seawater of Pacific Ocean.</title>
        <authorList>
            <person name="Xu L."/>
            <person name="Wu Y.-H."/>
            <person name="Xu X.-W."/>
        </authorList>
    </citation>
    <scope>NUCLEOTIDE SEQUENCE [LARGE SCALE GENOMIC DNA]</scope>
    <source>
        <strain evidence="11 12">DY32-46</strain>
    </source>
</reference>
<comment type="subcellular location">
    <subcellularLocation>
        <location evidence="2">Cell envelope</location>
    </subcellularLocation>
</comment>
<dbReference type="OrthoDB" id="7376058at2"/>
<dbReference type="RefSeq" id="WP_114589670.1">
    <property type="nucleotide sequence ID" value="NZ_CAXIBR010000053.1"/>
</dbReference>
<feature type="compositionally biased region" description="Polar residues" evidence="9">
    <location>
        <begin position="1"/>
        <end position="10"/>
    </location>
</feature>
<evidence type="ECO:0000256" key="4">
    <source>
        <dbReference type="ARBA" id="ARBA00022485"/>
    </source>
</evidence>
<protein>
    <submittedName>
        <fullName evidence="11">Anaerobic dehydrogenase, typically selenocysteine-containing</fullName>
    </submittedName>
</protein>
<comment type="similarity">
    <text evidence="3">Belongs to the prokaryotic molybdopterin-containing oxidoreductase family.</text>
</comment>
<feature type="region of interest" description="Disordered" evidence="9">
    <location>
        <begin position="92"/>
        <end position="120"/>
    </location>
</feature>
<feature type="compositionally biased region" description="Polar residues" evidence="9">
    <location>
        <begin position="974"/>
        <end position="984"/>
    </location>
</feature>
<keyword evidence="12" id="KW-1185">Reference proteome</keyword>
<accession>A0A346XRC5</accession>
<gene>
    <name evidence="11" type="ORF">DVS28_a0064</name>
</gene>
<evidence type="ECO:0000256" key="3">
    <source>
        <dbReference type="ARBA" id="ARBA00010312"/>
    </source>
</evidence>
<dbReference type="Pfam" id="PF01568">
    <property type="entry name" value="Molydop_binding"/>
    <property type="match status" value="1"/>
</dbReference>